<sequence length="135" mass="15819">MYDVLPTLTIGWSERERLQTDTVMWAILKSRLSRSQMDSLEELKSEESQKSDFPKILDLISGPSNGTGTQSTPSAMRNFTWERFRNSPATVGLLRNAKPELYRLERELGLLNIKCRTFYEHFAYNRCLRQQWVLQ</sequence>
<dbReference type="AlphaFoldDB" id="A0A3P7JTI5"/>
<dbReference type="Proteomes" id="UP000270094">
    <property type="component" value="Unassembled WGS sequence"/>
</dbReference>
<evidence type="ECO:0000313" key="1">
    <source>
        <dbReference type="EMBL" id="VDM84343.1"/>
    </source>
</evidence>
<keyword evidence="2" id="KW-1185">Reference proteome</keyword>
<accession>A0A3P7JTI5</accession>
<reference evidence="1 2" key="1">
    <citation type="submission" date="2018-11" db="EMBL/GenBank/DDBJ databases">
        <authorList>
            <consortium name="Pathogen Informatics"/>
        </authorList>
    </citation>
    <scope>NUCLEOTIDE SEQUENCE [LARGE SCALE GENOMIC DNA]</scope>
</reference>
<name>A0A3P7JTI5_STRVU</name>
<evidence type="ECO:0000313" key="2">
    <source>
        <dbReference type="Proteomes" id="UP000270094"/>
    </source>
</evidence>
<protein>
    <submittedName>
        <fullName evidence="1">Uncharacterized protein</fullName>
    </submittedName>
</protein>
<proteinExistence type="predicted"/>
<dbReference type="EMBL" id="UYYB01129420">
    <property type="protein sequence ID" value="VDM84343.1"/>
    <property type="molecule type" value="Genomic_DNA"/>
</dbReference>
<gene>
    <name evidence="1" type="ORF">SVUK_LOCUS19341</name>
</gene>
<organism evidence="1 2">
    <name type="scientific">Strongylus vulgaris</name>
    <name type="common">Blood worm</name>
    <dbReference type="NCBI Taxonomy" id="40348"/>
    <lineage>
        <taxon>Eukaryota</taxon>
        <taxon>Metazoa</taxon>
        <taxon>Ecdysozoa</taxon>
        <taxon>Nematoda</taxon>
        <taxon>Chromadorea</taxon>
        <taxon>Rhabditida</taxon>
        <taxon>Rhabditina</taxon>
        <taxon>Rhabditomorpha</taxon>
        <taxon>Strongyloidea</taxon>
        <taxon>Strongylidae</taxon>
        <taxon>Strongylus</taxon>
    </lineage>
</organism>